<dbReference type="InterPro" id="IPR001699">
    <property type="entry name" value="TF_T-box"/>
</dbReference>
<dbReference type="Gene3D" id="2.60.40.820">
    <property type="entry name" value="Transcription factor, T-box"/>
    <property type="match status" value="1"/>
</dbReference>
<dbReference type="PANTHER" id="PTHR11267">
    <property type="entry name" value="T-BOX PROTEIN-RELATED"/>
    <property type="match status" value="1"/>
</dbReference>
<evidence type="ECO:0000256" key="3">
    <source>
        <dbReference type="ARBA" id="ARBA00023125"/>
    </source>
</evidence>
<dbReference type="CDD" id="cd00182">
    <property type="entry name" value="T-box"/>
    <property type="match status" value="1"/>
</dbReference>
<dbReference type="EMBL" id="CAWYQH010000068">
    <property type="protein sequence ID" value="CAK8680257.1"/>
    <property type="molecule type" value="Genomic_DNA"/>
</dbReference>
<gene>
    <name evidence="9" type="ORF">CVLEPA_LOCUS10530</name>
</gene>
<dbReference type="PANTHER" id="PTHR11267:SF204">
    <property type="entry name" value="SPADETAIL"/>
    <property type="match status" value="1"/>
</dbReference>
<dbReference type="PROSITE" id="PS01264">
    <property type="entry name" value="TBOX_2"/>
    <property type="match status" value="1"/>
</dbReference>
<evidence type="ECO:0000313" key="9">
    <source>
        <dbReference type="EMBL" id="CAK8680257.1"/>
    </source>
</evidence>
<accession>A0ABP0FP89</accession>
<feature type="region of interest" description="Disordered" evidence="7">
    <location>
        <begin position="23"/>
        <end position="42"/>
    </location>
</feature>
<keyword evidence="10" id="KW-1185">Reference proteome</keyword>
<feature type="compositionally biased region" description="Basic and acidic residues" evidence="7">
    <location>
        <begin position="272"/>
        <end position="283"/>
    </location>
</feature>
<feature type="region of interest" description="Disordered" evidence="7">
    <location>
        <begin position="266"/>
        <end position="294"/>
    </location>
</feature>
<sequence length="491" mass="55252">MAHQSNSNDPQVYRGLVQQHPSYASNATHRDSSEWFTQENPEADPYGRVVGKVSENLIPPADGNIKVDLHDWELWNKFSTEGTEMIVTKGGRRMFPGYRVRVSGMDPNAQYCVLMEMSRLDEHRYKFQNGQWNIAGKGEPHVIQKFFLHPNSPSRGQFWMNEVVSFHKVKLSNYCGNPDKGKFFVNSLHRYQPRIHVVRTDDVSNIYLQPMSSFSFQQTEFMTVTAYQNQEVTKLKVQNNPFARGFRPDGGKTKTAMRASSTLLHEAKRKGQSTEKRNEETAEMHQIPRKHPRITSSAQSRNFEPQYQAFHAALPPPINGFNFSQLESSTATSMELNQPTPCYNSRAEALSVAALETSNLSAPVASLEGWNLAVPSQYNSTQAPFECSTYQSNGTSFVAPSNYGAPAGGPVIQTDFVQAKDGFTYQPFTAPGQVACYDPSLLYYDDGCYSAPTEGNFGNALECAYDAGYFPQNYDETNDNNRYDVNYLSFS</sequence>
<dbReference type="SMART" id="SM00425">
    <property type="entry name" value="TBOX"/>
    <property type="match status" value="1"/>
</dbReference>
<dbReference type="InterPro" id="IPR036960">
    <property type="entry name" value="T-box_sf"/>
</dbReference>
<dbReference type="Proteomes" id="UP001642483">
    <property type="component" value="Unassembled WGS sequence"/>
</dbReference>
<keyword evidence="3 6" id="KW-0238">DNA-binding</keyword>
<dbReference type="PROSITE" id="PS01283">
    <property type="entry name" value="TBOX_1"/>
    <property type="match status" value="1"/>
</dbReference>
<comment type="caution">
    <text evidence="9">The sequence shown here is derived from an EMBL/GenBank/DDBJ whole genome shotgun (WGS) entry which is preliminary data.</text>
</comment>
<evidence type="ECO:0000256" key="2">
    <source>
        <dbReference type="ARBA" id="ARBA00023015"/>
    </source>
</evidence>
<evidence type="ECO:0000313" key="10">
    <source>
        <dbReference type="Proteomes" id="UP001642483"/>
    </source>
</evidence>
<keyword evidence="2" id="KW-0805">Transcription regulation</keyword>
<evidence type="ECO:0000256" key="7">
    <source>
        <dbReference type="SAM" id="MobiDB-lite"/>
    </source>
</evidence>
<keyword evidence="4" id="KW-0804">Transcription</keyword>
<evidence type="ECO:0000256" key="4">
    <source>
        <dbReference type="ARBA" id="ARBA00023163"/>
    </source>
</evidence>
<feature type="domain" description="T-box" evidence="8">
    <location>
        <begin position="69"/>
        <end position="248"/>
    </location>
</feature>
<dbReference type="InterPro" id="IPR008967">
    <property type="entry name" value="p53-like_TF_DNA-bd_sf"/>
</dbReference>
<keyword evidence="5 6" id="KW-0539">Nucleus</keyword>
<reference evidence="9 10" key="1">
    <citation type="submission" date="2024-02" db="EMBL/GenBank/DDBJ databases">
        <authorList>
            <person name="Daric V."/>
            <person name="Darras S."/>
        </authorList>
    </citation>
    <scope>NUCLEOTIDE SEQUENCE [LARGE SCALE GENOMIC DNA]</scope>
</reference>
<evidence type="ECO:0000256" key="1">
    <source>
        <dbReference type="ARBA" id="ARBA00004123"/>
    </source>
</evidence>
<dbReference type="PRINTS" id="PR00937">
    <property type="entry name" value="TBOX"/>
</dbReference>
<evidence type="ECO:0000256" key="6">
    <source>
        <dbReference type="PROSITE-ProRule" id="PRU00201"/>
    </source>
</evidence>
<feature type="DNA-binding region" description="T-box" evidence="6">
    <location>
        <begin position="74"/>
        <end position="248"/>
    </location>
</feature>
<name>A0ABP0FP89_CLALP</name>
<proteinExistence type="predicted"/>
<dbReference type="PROSITE" id="PS50252">
    <property type="entry name" value="TBOX_3"/>
    <property type="match status" value="1"/>
</dbReference>
<dbReference type="Pfam" id="PF00907">
    <property type="entry name" value="T-box"/>
    <property type="match status" value="1"/>
</dbReference>
<evidence type="ECO:0000256" key="5">
    <source>
        <dbReference type="ARBA" id="ARBA00023242"/>
    </source>
</evidence>
<dbReference type="InterPro" id="IPR018186">
    <property type="entry name" value="TF_T-box_CS"/>
</dbReference>
<dbReference type="InterPro" id="IPR046360">
    <property type="entry name" value="T-box_DNA-bd"/>
</dbReference>
<comment type="subcellular location">
    <subcellularLocation>
        <location evidence="1 6">Nucleus</location>
    </subcellularLocation>
</comment>
<evidence type="ECO:0000259" key="8">
    <source>
        <dbReference type="PROSITE" id="PS50252"/>
    </source>
</evidence>
<organism evidence="9 10">
    <name type="scientific">Clavelina lepadiformis</name>
    <name type="common">Light-bulb sea squirt</name>
    <name type="synonym">Ascidia lepadiformis</name>
    <dbReference type="NCBI Taxonomy" id="159417"/>
    <lineage>
        <taxon>Eukaryota</taxon>
        <taxon>Metazoa</taxon>
        <taxon>Chordata</taxon>
        <taxon>Tunicata</taxon>
        <taxon>Ascidiacea</taxon>
        <taxon>Aplousobranchia</taxon>
        <taxon>Clavelinidae</taxon>
        <taxon>Clavelina</taxon>
    </lineage>
</organism>
<protein>
    <recommendedName>
        <fullName evidence="8">T-box domain-containing protein</fullName>
    </recommendedName>
</protein>
<dbReference type="SUPFAM" id="SSF49417">
    <property type="entry name" value="p53-like transcription factors"/>
    <property type="match status" value="1"/>
</dbReference>